<organism evidence="1 2">
    <name type="scientific">Marivirga aurantiaca</name>
    <dbReference type="NCBI Taxonomy" id="2802615"/>
    <lineage>
        <taxon>Bacteria</taxon>
        <taxon>Pseudomonadati</taxon>
        <taxon>Bacteroidota</taxon>
        <taxon>Cytophagia</taxon>
        <taxon>Cytophagales</taxon>
        <taxon>Marivirgaceae</taxon>
        <taxon>Marivirga</taxon>
    </lineage>
</organism>
<protein>
    <recommendedName>
        <fullName evidence="3">DUF3352 domain-containing protein</fullName>
    </recommendedName>
</protein>
<dbReference type="RefSeq" id="WP_201430408.1">
    <property type="nucleotide sequence ID" value="NZ_JAEQBW010000002.1"/>
</dbReference>
<proteinExistence type="predicted"/>
<keyword evidence="2" id="KW-1185">Reference proteome</keyword>
<evidence type="ECO:0008006" key="3">
    <source>
        <dbReference type="Google" id="ProtNLM"/>
    </source>
</evidence>
<accession>A0A934WXE3</accession>
<gene>
    <name evidence="1" type="ORF">JKA74_06795</name>
</gene>
<dbReference type="EMBL" id="JAEQBW010000002">
    <property type="protein sequence ID" value="MBK6264739.1"/>
    <property type="molecule type" value="Genomic_DNA"/>
</dbReference>
<dbReference type="SUPFAM" id="SSF101898">
    <property type="entry name" value="NHL repeat"/>
    <property type="match status" value="1"/>
</dbReference>
<reference evidence="1" key="1">
    <citation type="submission" date="2021-01" db="EMBL/GenBank/DDBJ databases">
        <title>Marivirga aurantiaca sp. nov., isolated from intertidal surface sediments.</title>
        <authorList>
            <person name="Zhang M."/>
        </authorList>
    </citation>
    <scope>NUCLEOTIDE SEQUENCE</scope>
    <source>
        <strain evidence="1">S37H4</strain>
    </source>
</reference>
<evidence type="ECO:0000313" key="2">
    <source>
        <dbReference type="Proteomes" id="UP000611723"/>
    </source>
</evidence>
<sequence length="912" mass="106470">MKRILTILFILILILTSAYGVYYFWNKQKSMEVWALVPENALLVYENNNLIRSWNSVQTNPIWEDLQNIEQFKIIKSNFESLDSLTGAKGALDELFRDNALLISMHVTSKDDFDFVFYQSLNTTAQIRLVENIEENIPQLKKSERKFDNFTITELKNNSNQVVFSYLFLKGNFVGSFSPVLVEDVIRKISKQEPGFREKNESSFKIAKFQNDAGNLFINFNRWSWFFKVFSDEANNHFLQIIDNFSGATFMDFVFDENQLYFNGYTFLNDSNAYLKIYENQKGGDITLENLLPARTALLVHERFADPARWYRETLQFWNQKETDFQKKQNSIADKYPVDFREFYQFMSGENALAMLNNNSSKEESDKLIYIKLNDKNEGLNKFNKLAEEAAKFNGDTLYYEFYAEKEIRELAIDEFPYWLLGPNFEGFQNTFYTVFNNFIVLSNNIQTIKTLVMDIETESTWGKSIKQNQFLETTLQESNLSIIINSVQAWPMLMPALKDNWATFFKENEYPLKNLELIAIQFSNEAGKFYTNIELNHYEQEIASDLDHFDVVNSTTLPAPITSKPYVVKNHDNGLYETILQDSANNIHLISNKGEILWTEPLDDQIISEVFQIDFYKNNKLQYAFATKDKIHVFDRNGIALENYPIDLGIEENILFFNIIDYDKSKNYRLITATEQGNIYMTDKYGKTLGDWSPMKLGDKIASIPEHIRIRSKDFMVILQENGTVNVMSRSGEMKPNFPVKIDDRLSDNLFFEVGNSFDKSYLVTLTNGGELVKLSFTGQMEEKSQLYMPTKETIFKIIPDATNRTYLLARQDLNRISLLNANSELLFDKDYLSREEMDIQYYQFASEKELIAITDRIQEFTYIYTKEGTLINKQPIESGNKVAMIYYGNDDLIHIYKCHGNTFSILRFNF</sequence>
<dbReference type="Proteomes" id="UP000611723">
    <property type="component" value="Unassembled WGS sequence"/>
</dbReference>
<dbReference type="AlphaFoldDB" id="A0A934WXE3"/>
<comment type="caution">
    <text evidence="1">The sequence shown here is derived from an EMBL/GenBank/DDBJ whole genome shotgun (WGS) entry which is preliminary data.</text>
</comment>
<name>A0A934WXE3_9BACT</name>
<evidence type="ECO:0000313" key="1">
    <source>
        <dbReference type="EMBL" id="MBK6264739.1"/>
    </source>
</evidence>